<dbReference type="VEuPathDB" id="FungiDB:T552_01751"/>
<dbReference type="GO" id="GO:0031505">
    <property type="term" value="P:fungal-type cell wall organization"/>
    <property type="evidence" value="ECO:0007669"/>
    <property type="project" value="TreeGrafter"/>
</dbReference>
<dbReference type="GeneID" id="28936522"/>
<reference evidence="12" key="1">
    <citation type="journal article" date="2016" name="Nat. Commun.">
        <title>Genome analysis of three Pneumocystis species reveals adaptation mechanisms to life exclusively in mammalian hosts.</title>
        <authorList>
            <person name="Ma L."/>
            <person name="Chen Z."/>
            <person name="Huang D.W."/>
            <person name="Kutty G."/>
            <person name="Ishihara M."/>
            <person name="Wang H."/>
            <person name="Abouelleil A."/>
            <person name="Bishop L."/>
            <person name="Davey E."/>
            <person name="Deng R."/>
            <person name="Deng X."/>
            <person name="Fan L."/>
            <person name="Fantoni G."/>
            <person name="Fitzgerald M."/>
            <person name="Gogineni E."/>
            <person name="Goldberg J.M."/>
            <person name="Handley G."/>
            <person name="Hu X."/>
            <person name="Huber C."/>
            <person name="Jiao X."/>
            <person name="Jones K."/>
            <person name="Levin J.Z."/>
            <person name="Liu Y."/>
            <person name="Macdonald P."/>
            <person name="Melnikov A."/>
            <person name="Raley C."/>
            <person name="Sassi M."/>
            <person name="Sherman B.T."/>
            <person name="Song X."/>
            <person name="Sykes S."/>
            <person name="Tran B."/>
            <person name="Walsh L."/>
            <person name="Xia Y."/>
            <person name="Yang J."/>
            <person name="Young S."/>
            <person name="Zeng Q."/>
            <person name="Zheng X."/>
            <person name="Stephens R."/>
            <person name="Nusbaum C."/>
            <person name="Birren B.W."/>
            <person name="Azadi P."/>
            <person name="Lempicki R.A."/>
            <person name="Cuomo C.A."/>
            <person name="Kovacs J.A."/>
        </authorList>
    </citation>
    <scope>NUCLEOTIDE SEQUENCE [LARGE SCALE GENOMIC DNA]</scope>
    <source>
        <strain evidence="12">B80</strain>
    </source>
</reference>
<comment type="caution">
    <text evidence="11">The sequence shown here is derived from an EMBL/GenBank/DDBJ whole genome shotgun (WGS) entry which is preliminary data.</text>
</comment>
<evidence type="ECO:0000256" key="4">
    <source>
        <dbReference type="ARBA" id="ARBA00022968"/>
    </source>
</evidence>
<dbReference type="PANTHER" id="PTHR31361:SF1">
    <property type="entry name" value="BETA-GLUCAN SYNTHESIS-ASSOCIATED PROTEIN KRE6-RELATED"/>
    <property type="match status" value="1"/>
</dbReference>
<comment type="similarity">
    <text evidence="2">Belongs to the SKN1/KRE6 family.</text>
</comment>
<comment type="subcellular location">
    <subcellularLocation>
        <location evidence="1">Membrane</location>
        <topology evidence="1">Single-pass type II membrane protein</topology>
    </subcellularLocation>
</comment>
<keyword evidence="8" id="KW-0961">Cell wall biogenesis/degradation</keyword>
<sequence>MTRNHWFNEGFPNYHPPNYEENWNVQTPRVHRPLPPIPCHLETQYQEQCENIVLNQQQQQHLYDKNYRRFRNEDVSFPRRRIVSHGDYSEDEVVHQKQEESANHCDYNSFVPHTSRNMSGDIYDDYSDIDYAILDHKRKSYMNYTQELNNDYYEAERNEYKESKFEKADKISLNAQNGEIKRDIISNLDIMWNPNIVEPDDYLHNPATKERKKDYHIFTKRGILNMGSLVILTFGIISFFIGYPILLYTKKIYEDIHRCPDCIKTLPIDLLNATRGLIDPDTPEEFYELKNKDGKIYKLVFSDEFNKNGRTFYPGDDQFWEAVDLHYWSTLSLEWYDPDAITTNDGFLEIRLDSFRNHDLNYRSGMLQSWNKLCLKGGIIEASISLPGRGDTSGLWPAFWMMGNLGRPGFGASTEGTWPYSYDNCDIGITPNQSDHTGLSFLPGMKLPGCTCPNSDHPSPGKGRGAPEIDIIEASVDLSLHIGEASQSVQFAPFDIQHKPNYDHMIIYNAEKTHINPYHGNVFQQTFSCITYLNNEWYNGYKFQTYGLEYRPGRKGYIEWFIGDQTTWKMKSESVGPNGNIGQRLISEEPMAIIINLALSETFSKIEWEKLQFPAIMRIDWVRIYQEESLITCDPPGYPTTNYIKEHPIAYYNNNVTTWNNTGYEWPKNRLMNKC</sequence>
<dbReference type="SUPFAM" id="SSF49899">
    <property type="entry name" value="Concanavalin A-like lectins/glucanases"/>
    <property type="match status" value="1"/>
</dbReference>
<dbReference type="GO" id="GO:0006078">
    <property type="term" value="P:(1-&gt;6)-beta-D-glucan biosynthetic process"/>
    <property type="evidence" value="ECO:0007669"/>
    <property type="project" value="TreeGrafter"/>
</dbReference>
<dbReference type="RefSeq" id="XP_018226034.1">
    <property type="nucleotide sequence ID" value="XM_018370319.1"/>
</dbReference>
<evidence type="ECO:0000259" key="10">
    <source>
        <dbReference type="PROSITE" id="PS51762"/>
    </source>
</evidence>
<evidence type="ECO:0000256" key="6">
    <source>
        <dbReference type="ARBA" id="ARBA00023136"/>
    </source>
</evidence>
<dbReference type="InterPro" id="IPR000757">
    <property type="entry name" value="Beta-glucanase-like"/>
</dbReference>
<dbReference type="PANTHER" id="PTHR31361">
    <property type="entry name" value="BETA-GLUCAN SYNTHESIS-ASSOCIATED PROTEIN KRE6-RELATED"/>
    <property type="match status" value="1"/>
</dbReference>
<protein>
    <recommendedName>
        <fullName evidence="10">GH16 domain-containing protein</fullName>
    </recommendedName>
</protein>
<evidence type="ECO:0000256" key="1">
    <source>
        <dbReference type="ARBA" id="ARBA00004606"/>
    </source>
</evidence>
<dbReference type="InterPro" id="IPR005629">
    <property type="entry name" value="Skn1/Kre6/Sbg1"/>
</dbReference>
<keyword evidence="3 9" id="KW-0812">Transmembrane</keyword>
<evidence type="ECO:0000313" key="12">
    <source>
        <dbReference type="Proteomes" id="UP000054454"/>
    </source>
</evidence>
<keyword evidence="4" id="KW-0735">Signal-anchor</keyword>
<evidence type="ECO:0000256" key="3">
    <source>
        <dbReference type="ARBA" id="ARBA00022692"/>
    </source>
</evidence>
<dbReference type="CDD" id="cd02180">
    <property type="entry name" value="GH16_fungal_KRE6_glucanase"/>
    <property type="match status" value="1"/>
</dbReference>
<dbReference type="GO" id="GO:0005886">
    <property type="term" value="C:plasma membrane"/>
    <property type="evidence" value="ECO:0007669"/>
    <property type="project" value="TreeGrafter"/>
</dbReference>
<dbReference type="InterPro" id="IPR013320">
    <property type="entry name" value="ConA-like_dom_sf"/>
</dbReference>
<feature type="domain" description="GH16" evidence="10">
    <location>
        <begin position="280"/>
        <end position="630"/>
    </location>
</feature>
<evidence type="ECO:0000256" key="2">
    <source>
        <dbReference type="ARBA" id="ARBA00010962"/>
    </source>
</evidence>
<dbReference type="GO" id="GO:0005789">
    <property type="term" value="C:endoplasmic reticulum membrane"/>
    <property type="evidence" value="ECO:0007669"/>
    <property type="project" value="TreeGrafter"/>
</dbReference>
<evidence type="ECO:0000256" key="8">
    <source>
        <dbReference type="ARBA" id="ARBA00023316"/>
    </source>
</evidence>
<keyword evidence="5 9" id="KW-1133">Transmembrane helix</keyword>
<dbReference type="Pfam" id="PF03935">
    <property type="entry name" value="SKN1_KRE6_Sbg1"/>
    <property type="match status" value="1"/>
</dbReference>
<dbReference type="AlphaFoldDB" id="A0A0W4ZJD3"/>
<dbReference type="Proteomes" id="UP000054454">
    <property type="component" value="Unassembled WGS sequence"/>
</dbReference>
<evidence type="ECO:0000256" key="5">
    <source>
        <dbReference type="ARBA" id="ARBA00022989"/>
    </source>
</evidence>
<accession>A0A0W4ZJD3</accession>
<gene>
    <name evidence="11" type="ORF">T552_01751</name>
</gene>
<dbReference type="GO" id="GO:0015926">
    <property type="term" value="F:glucosidase activity"/>
    <property type="evidence" value="ECO:0007669"/>
    <property type="project" value="TreeGrafter"/>
</dbReference>
<keyword evidence="6 9" id="KW-0472">Membrane</keyword>
<keyword evidence="7" id="KW-0325">Glycoprotein</keyword>
<proteinExistence type="inferred from homology"/>
<evidence type="ECO:0000256" key="7">
    <source>
        <dbReference type="ARBA" id="ARBA00023180"/>
    </source>
</evidence>
<dbReference type="EMBL" id="LFVZ01000007">
    <property type="protein sequence ID" value="KTW28491.1"/>
    <property type="molecule type" value="Genomic_DNA"/>
</dbReference>
<evidence type="ECO:0000313" key="11">
    <source>
        <dbReference type="EMBL" id="KTW28491.1"/>
    </source>
</evidence>
<feature type="transmembrane region" description="Helical" evidence="9">
    <location>
        <begin position="222"/>
        <end position="246"/>
    </location>
</feature>
<keyword evidence="12" id="KW-1185">Reference proteome</keyword>
<dbReference type="OrthoDB" id="412647at2759"/>
<name>A0A0W4ZJD3_PNEC8</name>
<dbReference type="Gene3D" id="2.60.120.200">
    <property type="match status" value="1"/>
</dbReference>
<organism evidence="11 12">
    <name type="scientific">Pneumocystis carinii (strain B80)</name>
    <name type="common">Rat pneumocystis pneumonia agent</name>
    <name type="synonym">Pneumocystis carinii f. sp. carinii</name>
    <dbReference type="NCBI Taxonomy" id="1408658"/>
    <lineage>
        <taxon>Eukaryota</taxon>
        <taxon>Fungi</taxon>
        <taxon>Dikarya</taxon>
        <taxon>Ascomycota</taxon>
        <taxon>Taphrinomycotina</taxon>
        <taxon>Pneumocystomycetes</taxon>
        <taxon>Pneumocystaceae</taxon>
        <taxon>Pneumocystis</taxon>
    </lineage>
</organism>
<dbReference type="PROSITE" id="PS51762">
    <property type="entry name" value="GH16_2"/>
    <property type="match status" value="1"/>
</dbReference>
<evidence type="ECO:0000256" key="9">
    <source>
        <dbReference type="SAM" id="Phobius"/>
    </source>
</evidence>